<dbReference type="PANTHER" id="PTHR44086">
    <property type="entry name" value="THIOSULFATE SULFURTRANSFERASE RDL2, MITOCHONDRIAL-RELATED"/>
    <property type="match status" value="1"/>
</dbReference>
<accession>A0A231V3V6</accession>
<gene>
    <name evidence="2" type="ORF">B7H23_02190</name>
</gene>
<dbReference type="PANTHER" id="PTHR44086:SF10">
    <property type="entry name" value="THIOSULFATE SULFURTRANSFERASE_RHODANESE-LIKE DOMAIN-CONTAINING PROTEIN 3"/>
    <property type="match status" value="1"/>
</dbReference>
<comment type="caution">
    <text evidence="2">The sequence shown here is derived from an EMBL/GenBank/DDBJ whole genome shotgun (WGS) entry which is preliminary data.</text>
</comment>
<dbReference type="SMART" id="SM00450">
    <property type="entry name" value="RHOD"/>
    <property type="match status" value="1"/>
</dbReference>
<feature type="domain" description="Rhodanese" evidence="1">
    <location>
        <begin position="24"/>
        <end position="112"/>
    </location>
</feature>
<proteinExistence type="predicted"/>
<protein>
    <submittedName>
        <fullName evidence="2">Sulfurtransferase</fullName>
    </submittedName>
</protein>
<dbReference type="Pfam" id="PF00581">
    <property type="entry name" value="Rhodanese"/>
    <property type="match status" value="1"/>
</dbReference>
<dbReference type="Gene3D" id="3.40.250.10">
    <property type="entry name" value="Rhodanese-like domain"/>
    <property type="match status" value="1"/>
</dbReference>
<dbReference type="SUPFAM" id="SSF52821">
    <property type="entry name" value="Rhodanese/Cell cycle control phosphatase"/>
    <property type="match status" value="1"/>
</dbReference>
<name>A0A231V3V6_9HYPH</name>
<sequence length="127" mass="14010">MKEEKLDNGVFEHWTVDELAEAFADRSIVLIDVRTPQEYLFEHIEGALNAPMAFVDGADLPSQEGKRIVLHCGSGLRSERVAKQYLAKLGGRIAHLDGGFAKWKDAKRPYIGTDMGTGNPKKVDPSA</sequence>
<reference evidence="3" key="1">
    <citation type="journal article" date="2017" name="Int. J. Syst. Evol. Microbiol.">
        <title>Notoacmeibacter marinus gen. nov., sp. nov., isolated from the gut of a limpet and proposal of Notoacmeibacteraceae fam. nov. in the order Rhizobiales of the class Alphaproteobacteria.</title>
        <authorList>
            <person name="Huang Z."/>
            <person name="Guo F."/>
            <person name="Lai Q."/>
        </authorList>
    </citation>
    <scope>NUCLEOTIDE SEQUENCE [LARGE SCALE GENOMIC DNA]</scope>
    <source>
        <strain evidence="3">XMTR2A4</strain>
    </source>
</reference>
<evidence type="ECO:0000313" key="3">
    <source>
        <dbReference type="Proteomes" id="UP000215405"/>
    </source>
</evidence>
<dbReference type="GO" id="GO:0004792">
    <property type="term" value="F:thiosulfate-cyanide sulfurtransferase activity"/>
    <property type="evidence" value="ECO:0007669"/>
    <property type="project" value="TreeGrafter"/>
</dbReference>
<evidence type="ECO:0000259" key="1">
    <source>
        <dbReference type="PROSITE" id="PS50206"/>
    </source>
</evidence>
<dbReference type="PROSITE" id="PS50206">
    <property type="entry name" value="RHODANESE_3"/>
    <property type="match status" value="1"/>
</dbReference>
<keyword evidence="3" id="KW-1185">Reference proteome</keyword>
<dbReference type="InterPro" id="IPR036873">
    <property type="entry name" value="Rhodanese-like_dom_sf"/>
</dbReference>
<dbReference type="EMBL" id="NBYO01000001">
    <property type="protein sequence ID" value="OXT02872.1"/>
    <property type="molecule type" value="Genomic_DNA"/>
</dbReference>
<dbReference type="AlphaFoldDB" id="A0A231V3V6"/>
<keyword evidence="2" id="KW-0808">Transferase</keyword>
<dbReference type="InterPro" id="IPR001763">
    <property type="entry name" value="Rhodanese-like_dom"/>
</dbReference>
<dbReference type="OrthoDB" id="9807812at2"/>
<dbReference type="RefSeq" id="WP_094076818.1">
    <property type="nucleotide sequence ID" value="NZ_KZ851842.1"/>
</dbReference>
<dbReference type="CDD" id="cd00158">
    <property type="entry name" value="RHOD"/>
    <property type="match status" value="1"/>
</dbReference>
<dbReference type="Proteomes" id="UP000215405">
    <property type="component" value="Unassembled WGS sequence"/>
</dbReference>
<organism evidence="2 3">
    <name type="scientific">Notoacmeibacter marinus</name>
    <dbReference type="NCBI Taxonomy" id="1876515"/>
    <lineage>
        <taxon>Bacteria</taxon>
        <taxon>Pseudomonadati</taxon>
        <taxon>Pseudomonadota</taxon>
        <taxon>Alphaproteobacteria</taxon>
        <taxon>Hyphomicrobiales</taxon>
        <taxon>Notoacmeibacteraceae</taxon>
        <taxon>Notoacmeibacter</taxon>
    </lineage>
</organism>
<evidence type="ECO:0000313" key="2">
    <source>
        <dbReference type="EMBL" id="OXT02872.1"/>
    </source>
</evidence>